<dbReference type="PANTHER" id="PTHR10953:SF102">
    <property type="entry name" value="ADENYLYLTRANSFERASE AND SULFURTRANSFERASE MOCS3"/>
    <property type="match status" value="1"/>
</dbReference>
<organism evidence="14 15">
    <name type="scientific">Sphingobacterium wenxiniae</name>
    <dbReference type="NCBI Taxonomy" id="683125"/>
    <lineage>
        <taxon>Bacteria</taxon>
        <taxon>Pseudomonadati</taxon>
        <taxon>Bacteroidota</taxon>
        <taxon>Sphingobacteriia</taxon>
        <taxon>Sphingobacteriales</taxon>
        <taxon>Sphingobacteriaceae</taxon>
        <taxon>Sphingobacterium</taxon>
    </lineage>
</organism>
<dbReference type="GO" id="GO:0008641">
    <property type="term" value="F:ubiquitin-like modifier activating enzyme activity"/>
    <property type="evidence" value="ECO:0007669"/>
    <property type="project" value="InterPro"/>
</dbReference>
<sequence length="236" mass="25628">MNEEKVFKRYSRQIFIEEIGVSGQRKIMAAKVLIIGAGGLGSPVIQYLAASGVGEIGVVDDDCIELHNLNRQVIHSEAQVGKAKVDSAVHFVQSLNSAINLIPIHAKITKANALDLIRDYDIVVDGSDNFTTRYLVNDTCVILGKPLVYGSILAYEGQTAVFNLHGSKNLRDIFPESPNEDLLPDCDSRGVLGPLAGIIGSMMAMHVLKIITGLPIAINTLTIVDTYHEKTDQVVF</sequence>
<evidence type="ECO:0000256" key="12">
    <source>
        <dbReference type="ARBA" id="ARBA00078531"/>
    </source>
</evidence>
<dbReference type="GO" id="GO:0005829">
    <property type="term" value="C:cytosol"/>
    <property type="evidence" value="ECO:0007669"/>
    <property type="project" value="TreeGrafter"/>
</dbReference>
<evidence type="ECO:0000256" key="9">
    <source>
        <dbReference type="ARBA" id="ARBA00073635"/>
    </source>
</evidence>
<proteinExistence type="inferred from homology"/>
<evidence type="ECO:0000313" key="15">
    <source>
        <dbReference type="Proteomes" id="UP000198785"/>
    </source>
</evidence>
<evidence type="ECO:0000256" key="2">
    <source>
        <dbReference type="ARBA" id="ARBA00022679"/>
    </source>
</evidence>
<dbReference type="AlphaFoldDB" id="A0A1I6PZX9"/>
<comment type="function">
    <text evidence="6">Catalyzes the adenylation by ATP of the carboxyl group of the C-terminal glycine of sulfur carrier protein MoaD.</text>
</comment>
<dbReference type="Pfam" id="PF00899">
    <property type="entry name" value="ThiF"/>
    <property type="match status" value="1"/>
</dbReference>
<evidence type="ECO:0000256" key="11">
    <source>
        <dbReference type="ARBA" id="ARBA00075328"/>
    </source>
</evidence>
<protein>
    <recommendedName>
        <fullName evidence="9">Molybdopterin-synthase adenylyltransferase</fullName>
        <ecNumber evidence="8">2.7.7.80</ecNumber>
    </recommendedName>
    <alternativeName>
        <fullName evidence="12">MoaD protein adenylase</fullName>
    </alternativeName>
    <alternativeName>
        <fullName evidence="10">Molybdopterin-converting factor subunit 1 adenylase</fullName>
    </alternativeName>
    <alternativeName>
        <fullName evidence="11">Sulfur carrier protein MoaD adenylyltransferase</fullName>
    </alternativeName>
</protein>
<dbReference type="Proteomes" id="UP000198785">
    <property type="component" value="Unassembled WGS sequence"/>
</dbReference>
<dbReference type="SUPFAM" id="SSF69572">
    <property type="entry name" value="Activating enzymes of the ubiquitin-like proteins"/>
    <property type="match status" value="1"/>
</dbReference>
<evidence type="ECO:0000256" key="10">
    <source>
        <dbReference type="ARBA" id="ARBA00075110"/>
    </source>
</evidence>
<evidence type="ECO:0000256" key="7">
    <source>
        <dbReference type="ARBA" id="ARBA00063809"/>
    </source>
</evidence>
<accession>A0A1I6PZX9</accession>
<dbReference type="OrthoDB" id="9804286at2"/>
<dbReference type="EMBL" id="FOZZ01000002">
    <property type="protein sequence ID" value="SFS45789.1"/>
    <property type="molecule type" value="Genomic_DNA"/>
</dbReference>
<evidence type="ECO:0000313" key="14">
    <source>
        <dbReference type="EMBL" id="SFS45789.1"/>
    </source>
</evidence>
<evidence type="ECO:0000256" key="3">
    <source>
        <dbReference type="ARBA" id="ARBA00022741"/>
    </source>
</evidence>
<reference evidence="14 15" key="1">
    <citation type="submission" date="2016-10" db="EMBL/GenBank/DDBJ databases">
        <authorList>
            <person name="de Groot N.N."/>
        </authorList>
    </citation>
    <scope>NUCLEOTIDE SEQUENCE [LARGE SCALE GENOMIC DNA]</scope>
    <source>
        <strain evidence="14 15">DSM 22789</strain>
    </source>
</reference>
<dbReference type="GO" id="GO:0005524">
    <property type="term" value="F:ATP binding"/>
    <property type="evidence" value="ECO:0007669"/>
    <property type="project" value="UniProtKB-KW"/>
</dbReference>
<dbReference type="EC" id="2.7.7.80" evidence="8"/>
<keyword evidence="4" id="KW-0067">ATP-binding</keyword>
<dbReference type="GO" id="GO:0061605">
    <property type="term" value="F:molybdopterin-synthase adenylyltransferase activity"/>
    <property type="evidence" value="ECO:0007669"/>
    <property type="project" value="UniProtKB-EC"/>
</dbReference>
<name>A0A1I6PZX9_9SPHI</name>
<keyword evidence="14" id="KW-0548">Nucleotidyltransferase</keyword>
<dbReference type="PANTHER" id="PTHR10953">
    <property type="entry name" value="UBIQUITIN-ACTIVATING ENZYME E1"/>
    <property type="match status" value="1"/>
</dbReference>
<dbReference type="FunFam" id="3.40.50.720:FF:000033">
    <property type="entry name" value="Adenylyltransferase and sulfurtransferase MOCS3"/>
    <property type="match status" value="1"/>
</dbReference>
<dbReference type="RefSeq" id="WP_093363620.1">
    <property type="nucleotide sequence ID" value="NZ_FOZZ01000002.1"/>
</dbReference>
<dbReference type="InterPro" id="IPR035985">
    <property type="entry name" value="Ubiquitin-activating_enz"/>
</dbReference>
<evidence type="ECO:0000256" key="8">
    <source>
        <dbReference type="ARBA" id="ARBA00066884"/>
    </source>
</evidence>
<feature type="domain" description="THIF-type NAD/FAD binding fold" evidence="13">
    <location>
        <begin position="10"/>
        <end position="230"/>
    </location>
</feature>
<keyword evidence="2 14" id="KW-0808">Transferase</keyword>
<comment type="subunit">
    <text evidence="7">Homodimer. Forms a stable heterotetrameric complex of 2 MoeB and 2 MoaD during adenylation of MoaD.</text>
</comment>
<dbReference type="GO" id="GO:0008146">
    <property type="term" value="F:sulfotransferase activity"/>
    <property type="evidence" value="ECO:0007669"/>
    <property type="project" value="TreeGrafter"/>
</dbReference>
<dbReference type="STRING" id="683125.SAMN05660206_10250"/>
<keyword evidence="3" id="KW-0547">Nucleotide-binding</keyword>
<comment type="similarity">
    <text evidence="1">Belongs to the HesA/MoeB/ThiF family.</text>
</comment>
<evidence type="ECO:0000256" key="6">
    <source>
        <dbReference type="ARBA" id="ARBA00055169"/>
    </source>
</evidence>
<keyword evidence="15" id="KW-1185">Reference proteome</keyword>
<dbReference type="InterPro" id="IPR045886">
    <property type="entry name" value="ThiF/MoeB/HesA"/>
</dbReference>
<gene>
    <name evidence="14" type="ORF">SAMN05660206_10250</name>
</gene>
<evidence type="ECO:0000256" key="1">
    <source>
        <dbReference type="ARBA" id="ARBA00009919"/>
    </source>
</evidence>
<dbReference type="InterPro" id="IPR000594">
    <property type="entry name" value="ThiF_NAD_FAD-bd"/>
</dbReference>
<evidence type="ECO:0000256" key="5">
    <source>
        <dbReference type="ARBA" id="ARBA00052218"/>
    </source>
</evidence>
<evidence type="ECO:0000256" key="4">
    <source>
        <dbReference type="ARBA" id="ARBA00022840"/>
    </source>
</evidence>
<comment type="catalytic activity">
    <reaction evidence="5">
        <text>[molybdopterin-synthase sulfur-carrier protein]-C-terminal Gly-Gly + ATP + H(+) = [molybdopterin-synthase sulfur-carrier protein]-C-terminal Gly-Gly-AMP + diphosphate</text>
        <dbReference type="Rhea" id="RHEA:43616"/>
        <dbReference type="Rhea" id="RHEA-COMP:12159"/>
        <dbReference type="Rhea" id="RHEA-COMP:12202"/>
        <dbReference type="ChEBI" id="CHEBI:15378"/>
        <dbReference type="ChEBI" id="CHEBI:30616"/>
        <dbReference type="ChEBI" id="CHEBI:33019"/>
        <dbReference type="ChEBI" id="CHEBI:90618"/>
        <dbReference type="ChEBI" id="CHEBI:90778"/>
        <dbReference type="EC" id="2.7.7.80"/>
    </reaction>
</comment>
<evidence type="ECO:0000259" key="13">
    <source>
        <dbReference type="Pfam" id="PF00899"/>
    </source>
</evidence>
<dbReference type="CDD" id="cd00757">
    <property type="entry name" value="ThiF_MoeB_HesA_family"/>
    <property type="match status" value="1"/>
</dbReference>
<dbReference type="Gene3D" id="3.40.50.720">
    <property type="entry name" value="NAD(P)-binding Rossmann-like Domain"/>
    <property type="match status" value="1"/>
</dbReference>
<dbReference type="GO" id="GO:0004792">
    <property type="term" value="F:thiosulfate-cyanide sulfurtransferase activity"/>
    <property type="evidence" value="ECO:0007669"/>
    <property type="project" value="TreeGrafter"/>
</dbReference>